<evidence type="ECO:0000256" key="1">
    <source>
        <dbReference type="SAM" id="MobiDB-lite"/>
    </source>
</evidence>
<reference evidence="2 3" key="1">
    <citation type="submission" date="2020-08" db="EMBL/GenBank/DDBJ databases">
        <title>Genome sequence of Sphingomonas daechungensis KACC 18115T.</title>
        <authorList>
            <person name="Hyun D.-W."/>
            <person name="Bae J.-W."/>
        </authorList>
    </citation>
    <scope>NUCLEOTIDE SEQUENCE [LARGE SCALE GENOMIC DNA]</scope>
    <source>
        <strain evidence="2 3">KACC 18115</strain>
    </source>
</reference>
<name>A0ABX6T064_9SPHN</name>
<sequence>MQVLAHDPLEFPSREIDDEPLATEDLPNQPVHLCIDRADRVLDLSASLRFIFQPSSKEALPDRGPIGGFSFDALPKNELLPSDLDPAAWLGSGDGIEVGIDPDVREDDQIPTFIMFTNPPWLANRKEHDIHRNIWMKLN</sequence>
<protein>
    <recommendedName>
        <fullName evidence="4">DUF1963 domain-containing protein</fullName>
    </recommendedName>
</protein>
<keyword evidence="3" id="KW-1185">Reference proteome</keyword>
<gene>
    <name evidence="2" type="ORF">H9L15_08005</name>
</gene>
<evidence type="ECO:0000313" key="3">
    <source>
        <dbReference type="Proteomes" id="UP000516134"/>
    </source>
</evidence>
<proteinExistence type="predicted"/>
<evidence type="ECO:0000313" key="2">
    <source>
        <dbReference type="EMBL" id="QNP42297.1"/>
    </source>
</evidence>
<dbReference type="Proteomes" id="UP000516134">
    <property type="component" value="Chromosome"/>
</dbReference>
<accession>A0ABX6T064</accession>
<evidence type="ECO:0008006" key="4">
    <source>
        <dbReference type="Google" id="ProtNLM"/>
    </source>
</evidence>
<feature type="region of interest" description="Disordered" evidence="1">
    <location>
        <begin position="1"/>
        <end position="24"/>
    </location>
</feature>
<dbReference type="EMBL" id="CP060780">
    <property type="protein sequence ID" value="QNP42297.1"/>
    <property type="molecule type" value="Genomic_DNA"/>
</dbReference>
<dbReference type="RefSeq" id="WP_187713730.1">
    <property type="nucleotide sequence ID" value="NZ_BAABJC010000001.1"/>
</dbReference>
<organism evidence="2 3">
    <name type="scientific">Sphingomonas daechungensis</name>
    <dbReference type="NCBI Taxonomy" id="1176646"/>
    <lineage>
        <taxon>Bacteria</taxon>
        <taxon>Pseudomonadati</taxon>
        <taxon>Pseudomonadota</taxon>
        <taxon>Alphaproteobacteria</taxon>
        <taxon>Sphingomonadales</taxon>
        <taxon>Sphingomonadaceae</taxon>
        <taxon>Sphingomonas</taxon>
    </lineage>
</organism>